<evidence type="ECO:0000313" key="1">
    <source>
        <dbReference type="EMBL" id="SNT61408.1"/>
    </source>
</evidence>
<name>A0A239P456_9ACTN</name>
<keyword evidence="2" id="KW-1185">Reference proteome</keyword>
<accession>A0A239P456</accession>
<organism evidence="1 2">
    <name type="scientific">Streptosporangium subroseum</name>
    <dbReference type="NCBI Taxonomy" id="106412"/>
    <lineage>
        <taxon>Bacteria</taxon>
        <taxon>Bacillati</taxon>
        <taxon>Actinomycetota</taxon>
        <taxon>Actinomycetes</taxon>
        <taxon>Streptosporangiales</taxon>
        <taxon>Streptosporangiaceae</taxon>
        <taxon>Streptosporangium</taxon>
    </lineage>
</organism>
<dbReference type="Proteomes" id="UP000198282">
    <property type="component" value="Unassembled WGS sequence"/>
</dbReference>
<dbReference type="OrthoDB" id="9805576at2"/>
<gene>
    <name evidence="1" type="ORF">SAMN05216276_108334</name>
</gene>
<proteinExistence type="predicted"/>
<sequence length="85" mass="8961">MADAAGLWTLGDLEARPRPADEFRPVTGEPDRTARRTVWHEAVGRATSYPAHANEGAFPAHANQGAFPVHAGQEAGGGLTERSGI</sequence>
<dbReference type="EMBL" id="FZOD01000083">
    <property type="protein sequence ID" value="SNT61408.1"/>
    <property type="molecule type" value="Genomic_DNA"/>
</dbReference>
<protein>
    <submittedName>
        <fullName evidence="1">Uncharacterized protein</fullName>
    </submittedName>
</protein>
<dbReference type="AlphaFoldDB" id="A0A239P456"/>
<reference evidence="1 2" key="1">
    <citation type="submission" date="2017-06" db="EMBL/GenBank/DDBJ databases">
        <authorList>
            <person name="Kim H.J."/>
            <person name="Triplett B.A."/>
        </authorList>
    </citation>
    <scope>NUCLEOTIDE SEQUENCE [LARGE SCALE GENOMIC DNA]</scope>
    <source>
        <strain evidence="1 2">CGMCC 4.2132</strain>
    </source>
</reference>
<evidence type="ECO:0000313" key="2">
    <source>
        <dbReference type="Proteomes" id="UP000198282"/>
    </source>
</evidence>
<dbReference type="RefSeq" id="WP_089213116.1">
    <property type="nucleotide sequence ID" value="NZ_FZOD01000083.1"/>
</dbReference>